<accession>A0A8L7TLA9</accession>
<dbReference type="CTD" id="66060413"/>
<keyword evidence="2" id="KW-1185">Reference proteome</keyword>
<dbReference type="EMBL" id="CAAKNF010000001">
    <property type="protein sequence ID" value="VIO99787.1"/>
    <property type="molecule type" value="Genomic_DNA"/>
</dbReference>
<reference evidence="2" key="1">
    <citation type="journal article" date="2007" name="Science">
        <title>Draft genome of the filarial nematode parasite Brugia malayi.</title>
        <authorList>
            <person name="Ghedin E."/>
            <person name="Wang S."/>
            <person name="Spiro D."/>
            <person name="Caler E."/>
            <person name="Zhao Q."/>
            <person name="Crabtree J."/>
            <person name="Allen J.E."/>
            <person name="Delcher A.L."/>
            <person name="Guiliano D.B."/>
            <person name="Miranda-Saavedra D."/>
            <person name="Angiuoli S.V."/>
            <person name="Creasy T."/>
            <person name="Amedeo P."/>
            <person name="Haas B."/>
            <person name="El-Sayed N.M."/>
            <person name="Wortman J.R."/>
            <person name="Feldblyum T."/>
            <person name="Tallon L."/>
            <person name="Schatz M."/>
            <person name="Shumway M."/>
            <person name="Koo H."/>
            <person name="Salzberg S.L."/>
            <person name="Schobel S."/>
            <person name="Pertea M."/>
            <person name="Pop M."/>
            <person name="White O."/>
            <person name="Barton G.J."/>
            <person name="Carlow C.K."/>
            <person name="Crawford M.J."/>
            <person name="Daub J."/>
            <person name="Dimmic M.W."/>
            <person name="Estes C.F."/>
            <person name="Foster J.M."/>
            <person name="Ganatra M."/>
            <person name="Gregory W.F."/>
            <person name="Johnson N.M."/>
            <person name="Jin J."/>
            <person name="Komuniecki R."/>
            <person name="Korf I."/>
            <person name="Kumar S."/>
            <person name="Laney S."/>
            <person name="Li B.W."/>
            <person name="Li W."/>
            <person name="Lindblom T.H."/>
            <person name="Lustigman S."/>
            <person name="Ma D."/>
            <person name="Maina C.V."/>
            <person name="Martin D.M."/>
            <person name="McCarter J.P."/>
            <person name="McReynolds L."/>
            <person name="Mitreva M."/>
            <person name="Nutman T.B."/>
            <person name="Parkinson J."/>
            <person name="Peregrin-Alvarez J.M."/>
            <person name="Poole C."/>
            <person name="Ren Q."/>
            <person name="Saunders L."/>
            <person name="Sluder A.E."/>
            <person name="Smith K."/>
            <person name="Stanke M."/>
            <person name="Unnasch T.R."/>
            <person name="Ware J."/>
            <person name="Wei A.D."/>
            <person name="Weil G."/>
            <person name="Williams D.J."/>
            <person name="Zhang Y."/>
            <person name="Williams S.A."/>
            <person name="Fraser-Liggett C."/>
            <person name="Slatko B."/>
            <person name="Blaxter M.L."/>
            <person name="Scott A.L."/>
        </authorList>
    </citation>
    <scope>NUCLEOTIDE SEQUENCE</scope>
    <source>
        <strain evidence="2">FR3</strain>
    </source>
</reference>
<dbReference type="AlphaFoldDB" id="A0A4E9FVK0"/>
<dbReference type="WBParaSite" id="Bm939.1">
    <property type="protein sequence ID" value="Bm939.1"/>
    <property type="gene ID" value="WBGene00221200"/>
</dbReference>
<dbReference type="OrthoDB" id="5834449at2759"/>
<protein>
    <submittedName>
        <fullName evidence="1 3">Uncharacterized protein</fullName>
    </submittedName>
</protein>
<evidence type="ECO:0000313" key="3">
    <source>
        <dbReference type="WBParaSite" id="Bm939.1"/>
    </source>
</evidence>
<dbReference type="RefSeq" id="XP_042938664.1">
    <property type="nucleotide sequence ID" value="XM_043082730.1"/>
</dbReference>
<gene>
    <name evidence="1" type="primary">Bma-egg-3.1</name>
    <name evidence="1" type="ORF">BM_BM939</name>
</gene>
<reference evidence="3" key="3">
    <citation type="submission" date="2022-04" db="UniProtKB">
        <authorList>
            <consortium name="WormBaseParasite"/>
        </authorList>
    </citation>
    <scope>IDENTIFICATION</scope>
</reference>
<reference evidence="1" key="2">
    <citation type="submission" date="2019-04" db="EMBL/GenBank/DDBJ databases">
        <authorList>
            <person name="Howe K."/>
            <person name="Paulini M."/>
            <person name="Williams G."/>
        </authorList>
    </citation>
    <scope>NUCLEOTIDE SEQUENCE [LARGE SCALE GENOMIC DNA]</scope>
    <source>
        <strain evidence="1">FR3</strain>
    </source>
</reference>
<dbReference type="KEGG" id="bmy:BM_BM939"/>
<evidence type="ECO:0000313" key="2">
    <source>
        <dbReference type="Proteomes" id="UP000006672"/>
    </source>
</evidence>
<name>A0A4E9FVK0_BRUMA</name>
<evidence type="ECO:0000313" key="1">
    <source>
        <dbReference type="EMBL" id="VIO99787.1"/>
    </source>
</evidence>
<proteinExistence type="predicted"/>
<accession>A0A4E9FVK0</accession>
<dbReference type="Proteomes" id="UP000006672">
    <property type="component" value="Unassembled WGS sequence"/>
</dbReference>
<sequence>MASEVDASSLASIIELNDALVDSEWFCPGEIHSIIPTGNKWSKRKRKIEANKFHDNTHSNCLFYMRCYSKPDHMQSDPDFLKRKYGANLIGWLDDVAAELSQPSSKIINELMRDFTSLKEADPLSNWTEQSSEFYCRMLERINNFASSMAEMVKYSFIIEPGTITPHLSEYVAEFQQLKTFFERNPLISEEAKQNAFNRNLDKARNKC</sequence>
<dbReference type="GeneID" id="66060413"/>
<organism evidence="1">
    <name type="scientific">Brugia malayi</name>
    <name type="common">Filarial nematode worm</name>
    <dbReference type="NCBI Taxonomy" id="6279"/>
    <lineage>
        <taxon>Eukaryota</taxon>
        <taxon>Metazoa</taxon>
        <taxon>Ecdysozoa</taxon>
        <taxon>Nematoda</taxon>
        <taxon>Chromadorea</taxon>
        <taxon>Rhabditida</taxon>
        <taxon>Spirurina</taxon>
        <taxon>Spiruromorpha</taxon>
        <taxon>Filarioidea</taxon>
        <taxon>Onchocercidae</taxon>
        <taxon>Brugia</taxon>
    </lineage>
</organism>